<feature type="domain" description="Carrier" evidence="6">
    <location>
        <begin position="201"/>
        <end position="277"/>
    </location>
</feature>
<keyword evidence="3" id="KW-0596">Phosphopantetheine</keyword>
<evidence type="ECO:0000256" key="4">
    <source>
        <dbReference type="ARBA" id="ARBA00022553"/>
    </source>
</evidence>
<dbReference type="EMBL" id="MVBM01000002">
    <property type="protein sequence ID" value="OOK78125.1"/>
    <property type="molecule type" value="Genomic_DNA"/>
</dbReference>
<dbReference type="InterPro" id="IPR025110">
    <property type="entry name" value="AMP-bd_C"/>
</dbReference>
<dbReference type="PANTHER" id="PTHR45527:SF10">
    <property type="entry name" value="PYOCHELIN SYNTHASE PCHF"/>
    <property type="match status" value="1"/>
</dbReference>
<dbReference type="InterPro" id="IPR000873">
    <property type="entry name" value="AMP-dep_synth/lig_dom"/>
</dbReference>
<comment type="cofactor">
    <cofactor evidence="1">
        <name>pantetheine 4'-phosphate</name>
        <dbReference type="ChEBI" id="CHEBI:47942"/>
    </cofactor>
</comment>
<dbReference type="GO" id="GO:0016874">
    <property type="term" value="F:ligase activity"/>
    <property type="evidence" value="ECO:0007669"/>
    <property type="project" value="UniProtKB-KW"/>
</dbReference>
<reference evidence="7 8" key="1">
    <citation type="submission" date="2017-02" db="EMBL/GenBank/DDBJ databases">
        <title>Complete genome sequences of Mycobacterium kansasii strains isolated from rhesus macaques.</title>
        <authorList>
            <person name="Panda A."/>
            <person name="Nagaraj S."/>
            <person name="Zhao X."/>
            <person name="Tettelin H."/>
            <person name="Detolla L.J."/>
        </authorList>
    </citation>
    <scope>NUCLEOTIDE SEQUENCE [LARGE SCALE GENOMIC DNA]</scope>
    <source>
        <strain evidence="7 8">11-3813</strain>
    </source>
</reference>
<evidence type="ECO:0000313" key="7">
    <source>
        <dbReference type="EMBL" id="OOK78125.1"/>
    </source>
</evidence>
<evidence type="ECO:0000313" key="8">
    <source>
        <dbReference type="Proteomes" id="UP000189229"/>
    </source>
</evidence>
<proteinExistence type="predicted"/>
<dbReference type="Gene3D" id="3.30.300.30">
    <property type="match status" value="1"/>
</dbReference>
<dbReference type="Pfam" id="PF13193">
    <property type="entry name" value="AMP-binding_C"/>
    <property type="match status" value="1"/>
</dbReference>
<evidence type="ECO:0000259" key="6">
    <source>
        <dbReference type="PROSITE" id="PS50075"/>
    </source>
</evidence>
<dbReference type="PROSITE" id="PS00012">
    <property type="entry name" value="PHOSPHOPANTETHEINE"/>
    <property type="match status" value="1"/>
</dbReference>
<keyword evidence="5" id="KW-0436">Ligase</keyword>
<evidence type="ECO:0000256" key="1">
    <source>
        <dbReference type="ARBA" id="ARBA00001957"/>
    </source>
</evidence>
<dbReference type="Pfam" id="PF00501">
    <property type="entry name" value="AMP-binding"/>
    <property type="match status" value="1"/>
</dbReference>
<dbReference type="InterPro" id="IPR042099">
    <property type="entry name" value="ANL_N_sf"/>
</dbReference>
<dbReference type="InterPro" id="IPR009081">
    <property type="entry name" value="PP-bd_ACP"/>
</dbReference>
<evidence type="ECO:0000256" key="2">
    <source>
        <dbReference type="ARBA" id="ARBA00004924"/>
    </source>
</evidence>
<dbReference type="GO" id="GO:0043041">
    <property type="term" value="P:amino acid activation for nonribosomal peptide biosynthetic process"/>
    <property type="evidence" value="ECO:0007669"/>
    <property type="project" value="TreeGrafter"/>
</dbReference>
<dbReference type="Pfam" id="PF00550">
    <property type="entry name" value="PP-binding"/>
    <property type="match status" value="1"/>
</dbReference>
<dbReference type="InterPro" id="IPR036736">
    <property type="entry name" value="ACP-like_sf"/>
</dbReference>
<evidence type="ECO:0000256" key="3">
    <source>
        <dbReference type="ARBA" id="ARBA00022450"/>
    </source>
</evidence>
<dbReference type="GO" id="GO:0005737">
    <property type="term" value="C:cytoplasm"/>
    <property type="evidence" value="ECO:0007669"/>
    <property type="project" value="TreeGrafter"/>
</dbReference>
<dbReference type="SUPFAM" id="SSF56801">
    <property type="entry name" value="Acetyl-CoA synthetase-like"/>
    <property type="match status" value="1"/>
</dbReference>
<comment type="pathway">
    <text evidence="2">Siderophore biosynthesis.</text>
</comment>
<dbReference type="InterPro" id="IPR006162">
    <property type="entry name" value="Ppantetheine_attach_site"/>
</dbReference>
<gene>
    <name evidence="7" type="ORF">BZL30_1653</name>
</gene>
<accession>A0A1V3XFZ1</accession>
<evidence type="ECO:0000256" key="5">
    <source>
        <dbReference type="ARBA" id="ARBA00022598"/>
    </source>
</evidence>
<name>A0A1V3XFZ1_MYCKA</name>
<dbReference type="GO" id="GO:0000036">
    <property type="term" value="F:acyl carrier activity"/>
    <property type="evidence" value="ECO:0007669"/>
    <property type="project" value="TreeGrafter"/>
</dbReference>
<dbReference type="GO" id="GO:0044550">
    <property type="term" value="P:secondary metabolite biosynthetic process"/>
    <property type="evidence" value="ECO:0007669"/>
    <property type="project" value="TreeGrafter"/>
</dbReference>
<sequence length="309" mass="33041">MCEVVGEPPAHWATVPFGIPLRNVRCRIVAPSGRDCPDWVAGELWVGGANVAAGYRNDVQRTADRFVEHGGIRWYKTGDIARYWPDGTIEFLGRADNQVQIRGYRVELGEVESALRTVPGVRHAVAAVVGTSAPTLIAAIAGDPGEVGDVTAAVVNLLPGYMIPRRTVFFEQIPLTANGKLDRRAVAALLEPGATDHEDGAARNDVEAALAGIVAEVLGVDSVGVQDDFLALGGDSVLATTVVARVRDWLDIDHALVSDLFATRTVTGFAERLGAGRLSVARRNDCRLSPPLPRGRRIDRCGSPRRGLA</sequence>
<comment type="caution">
    <text evidence="7">The sequence shown here is derived from an EMBL/GenBank/DDBJ whole genome shotgun (WGS) entry which is preliminary data.</text>
</comment>
<dbReference type="PROSITE" id="PS50075">
    <property type="entry name" value="CARRIER"/>
    <property type="match status" value="1"/>
</dbReference>
<dbReference type="SUPFAM" id="SSF47336">
    <property type="entry name" value="ACP-like"/>
    <property type="match status" value="1"/>
</dbReference>
<dbReference type="Proteomes" id="UP000189229">
    <property type="component" value="Unassembled WGS sequence"/>
</dbReference>
<dbReference type="AlphaFoldDB" id="A0A1V3XFZ1"/>
<dbReference type="Gene3D" id="3.40.50.12780">
    <property type="entry name" value="N-terminal domain of ligase-like"/>
    <property type="match status" value="1"/>
</dbReference>
<dbReference type="PANTHER" id="PTHR45527">
    <property type="entry name" value="NONRIBOSOMAL PEPTIDE SYNTHETASE"/>
    <property type="match status" value="1"/>
</dbReference>
<dbReference type="GO" id="GO:0031177">
    <property type="term" value="F:phosphopantetheine binding"/>
    <property type="evidence" value="ECO:0007669"/>
    <property type="project" value="TreeGrafter"/>
</dbReference>
<keyword evidence="4" id="KW-0597">Phosphoprotein</keyword>
<organism evidence="7 8">
    <name type="scientific">Mycobacterium kansasii</name>
    <dbReference type="NCBI Taxonomy" id="1768"/>
    <lineage>
        <taxon>Bacteria</taxon>
        <taxon>Bacillati</taxon>
        <taxon>Actinomycetota</taxon>
        <taxon>Actinomycetes</taxon>
        <taxon>Mycobacteriales</taxon>
        <taxon>Mycobacteriaceae</taxon>
        <taxon>Mycobacterium</taxon>
    </lineage>
</organism>
<dbReference type="Gene3D" id="1.10.1200.10">
    <property type="entry name" value="ACP-like"/>
    <property type="match status" value="1"/>
</dbReference>
<dbReference type="InterPro" id="IPR045851">
    <property type="entry name" value="AMP-bd_C_sf"/>
</dbReference>
<dbReference type="FunFam" id="1.10.1200.10:FF:000016">
    <property type="entry name" value="Non-ribosomal peptide synthase"/>
    <property type="match status" value="1"/>
</dbReference>
<protein>
    <submittedName>
        <fullName evidence="7">AMP-binding enzyme family protein</fullName>
    </submittedName>
</protein>